<evidence type="ECO:0000259" key="1">
    <source>
        <dbReference type="PROSITE" id="PS50943"/>
    </source>
</evidence>
<feature type="domain" description="HTH cro/C1-type" evidence="1">
    <location>
        <begin position="4"/>
        <end position="58"/>
    </location>
</feature>
<dbReference type="Gene3D" id="1.10.260.40">
    <property type="entry name" value="lambda repressor-like DNA-binding domains"/>
    <property type="match status" value="1"/>
</dbReference>
<dbReference type="Proteomes" id="UP000310997">
    <property type="component" value="Unassembled WGS sequence"/>
</dbReference>
<accession>A0A4N9BBP3</accession>
<dbReference type="EMBL" id="CABDLL010000001">
    <property type="protein sequence ID" value="VTE35522.1"/>
    <property type="molecule type" value="Genomic_DNA"/>
</dbReference>
<name>A0A4N9BBP3_STREE</name>
<dbReference type="InterPro" id="IPR001387">
    <property type="entry name" value="Cro/C1-type_HTH"/>
</dbReference>
<dbReference type="AlphaFoldDB" id="A0A4N9BBP3"/>
<dbReference type="GO" id="GO:0003677">
    <property type="term" value="F:DNA binding"/>
    <property type="evidence" value="ECO:0007669"/>
    <property type="project" value="InterPro"/>
</dbReference>
<dbReference type="CDD" id="cd00093">
    <property type="entry name" value="HTH_XRE"/>
    <property type="match status" value="1"/>
</dbReference>
<gene>
    <name evidence="2" type="ORF">SAMEA4038883_00229</name>
</gene>
<organism evidence="2 3">
    <name type="scientific">Streptococcus pneumoniae</name>
    <dbReference type="NCBI Taxonomy" id="1313"/>
    <lineage>
        <taxon>Bacteria</taxon>
        <taxon>Bacillati</taxon>
        <taxon>Bacillota</taxon>
        <taxon>Bacilli</taxon>
        <taxon>Lactobacillales</taxon>
        <taxon>Streptococcaceae</taxon>
        <taxon>Streptococcus</taxon>
    </lineage>
</organism>
<dbReference type="InterPro" id="IPR010982">
    <property type="entry name" value="Lambda_DNA-bd_dom_sf"/>
</dbReference>
<dbReference type="Pfam" id="PF01381">
    <property type="entry name" value="HTH_3"/>
    <property type="match status" value="1"/>
</dbReference>
<reference evidence="2 3" key="1">
    <citation type="submission" date="2019-04" db="EMBL/GenBank/DDBJ databases">
        <authorList>
            <consortium name="Pathogen Informatics"/>
        </authorList>
    </citation>
    <scope>NUCLEOTIDE SEQUENCE [LARGE SCALE GENOMIC DNA]</scope>
    <source>
        <strain evidence="2 3">GPSC559</strain>
    </source>
</reference>
<dbReference type="PROSITE" id="PS50943">
    <property type="entry name" value="HTH_CROC1"/>
    <property type="match status" value="1"/>
</dbReference>
<protein>
    <submittedName>
        <fullName evidence="2">Helix-turn-helix domain-containing protein</fullName>
    </submittedName>
</protein>
<evidence type="ECO:0000313" key="2">
    <source>
        <dbReference type="EMBL" id="VTE35522.1"/>
    </source>
</evidence>
<dbReference type="SMART" id="SM00530">
    <property type="entry name" value="HTH_XRE"/>
    <property type="match status" value="1"/>
</dbReference>
<sequence length="65" mass="7067">MSELIEARNKQGISQKKLEEFSGVSQPVIARMETGKTSPQLDTVLKVLASLGKILAVVRLEQGKS</sequence>
<dbReference type="SUPFAM" id="SSF47413">
    <property type="entry name" value="lambda repressor-like DNA-binding domains"/>
    <property type="match status" value="1"/>
</dbReference>
<evidence type="ECO:0000313" key="3">
    <source>
        <dbReference type="Proteomes" id="UP000310997"/>
    </source>
</evidence>
<proteinExistence type="predicted"/>